<gene>
    <name evidence="1" type="ORF">DFR68_11056</name>
</gene>
<dbReference type="RefSeq" id="WP_084520400.1">
    <property type="nucleotide sequence ID" value="NZ_QQAZ01000010.1"/>
</dbReference>
<dbReference type="STRING" id="1210089.GCA_001613165_07515"/>
<evidence type="ECO:0008006" key="3">
    <source>
        <dbReference type="Google" id="ProtNLM"/>
    </source>
</evidence>
<proteinExistence type="predicted"/>
<dbReference type="Proteomes" id="UP000255355">
    <property type="component" value="Unassembled WGS sequence"/>
</dbReference>
<reference evidence="1 2" key="1">
    <citation type="submission" date="2018-07" db="EMBL/GenBank/DDBJ databases">
        <title>Genomic Encyclopedia of Type Strains, Phase IV (KMG-IV): sequencing the most valuable type-strain genomes for metagenomic binning, comparative biology and taxonomic classification.</title>
        <authorList>
            <person name="Goeker M."/>
        </authorList>
    </citation>
    <scope>NUCLEOTIDE SEQUENCE [LARGE SCALE GENOMIC DNA]</scope>
    <source>
        <strain evidence="1 2">DSM 44952</strain>
    </source>
</reference>
<protein>
    <recommendedName>
        <fullName evidence="3">IrrE N-terminal-like domain-containing protein</fullName>
    </recommendedName>
</protein>
<evidence type="ECO:0000313" key="1">
    <source>
        <dbReference type="EMBL" id="RDI46651.1"/>
    </source>
</evidence>
<keyword evidence="2" id="KW-1185">Reference proteome</keyword>
<organism evidence="1 2">
    <name type="scientific">Nocardia mexicana</name>
    <dbReference type="NCBI Taxonomy" id="279262"/>
    <lineage>
        <taxon>Bacteria</taxon>
        <taxon>Bacillati</taxon>
        <taxon>Actinomycetota</taxon>
        <taxon>Actinomycetes</taxon>
        <taxon>Mycobacteriales</taxon>
        <taxon>Nocardiaceae</taxon>
        <taxon>Nocardia</taxon>
    </lineage>
</organism>
<dbReference type="OrthoDB" id="4144896at2"/>
<accession>A0A370GT38</accession>
<dbReference type="EMBL" id="QQAZ01000010">
    <property type="protein sequence ID" value="RDI46651.1"/>
    <property type="molecule type" value="Genomic_DNA"/>
</dbReference>
<evidence type="ECO:0000313" key="2">
    <source>
        <dbReference type="Proteomes" id="UP000255355"/>
    </source>
</evidence>
<dbReference type="AlphaFoldDB" id="A0A370GT38"/>
<comment type="caution">
    <text evidence="1">The sequence shown here is derived from an EMBL/GenBank/DDBJ whole genome shotgun (WGS) entry which is preliminary data.</text>
</comment>
<name>A0A370GT38_9NOCA</name>
<sequence>MGTSARRIRKALERLPIPDPWDRDRFVESVAELRGRPITLVPIGVLGVVESPCGLWLMREHDDVIVYEGGTSEYHIDQIVCHEVGHMVLGHDLAYPAADGGPSGDATLRTLLPDIDPSAVRAVLGRSGYGNEMEREAELFATMVMVSSVPGARRQNLRNVLFRQQ</sequence>